<organism evidence="2 3">
    <name type="scientific">Erythroxylum novogranatense</name>
    <dbReference type="NCBI Taxonomy" id="1862640"/>
    <lineage>
        <taxon>Eukaryota</taxon>
        <taxon>Viridiplantae</taxon>
        <taxon>Streptophyta</taxon>
        <taxon>Embryophyta</taxon>
        <taxon>Tracheophyta</taxon>
        <taxon>Spermatophyta</taxon>
        <taxon>Magnoliopsida</taxon>
        <taxon>eudicotyledons</taxon>
        <taxon>Gunneridae</taxon>
        <taxon>Pentapetalae</taxon>
        <taxon>rosids</taxon>
        <taxon>fabids</taxon>
        <taxon>Malpighiales</taxon>
        <taxon>Erythroxylaceae</taxon>
        <taxon>Erythroxylum</taxon>
    </lineage>
</organism>
<dbReference type="PANTHER" id="PTHR31374">
    <property type="entry name" value="AUXIN-INDUCED PROTEIN-LIKE-RELATED"/>
    <property type="match status" value="1"/>
</dbReference>
<dbReference type="InterPro" id="IPR003676">
    <property type="entry name" value="SAUR_fam"/>
</dbReference>
<reference evidence="2 3" key="1">
    <citation type="submission" date="2021-09" db="EMBL/GenBank/DDBJ databases">
        <title>Genomic insights and catalytic innovation underlie evolution of tropane alkaloids biosynthesis.</title>
        <authorList>
            <person name="Wang Y.-J."/>
            <person name="Tian T."/>
            <person name="Huang J.-P."/>
            <person name="Huang S.-X."/>
        </authorList>
    </citation>
    <scope>NUCLEOTIDE SEQUENCE [LARGE SCALE GENOMIC DNA]</scope>
    <source>
        <strain evidence="2">KIB-2018</strain>
        <tissue evidence="2">Leaf</tissue>
    </source>
</reference>
<proteinExistence type="inferred from homology"/>
<name>A0AAV8UDX1_9ROSI</name>
<evidence type="ECO:0008006" key="4">
    <source>
        <dbReference type="Google" id="ProtNLM"/>
    </source>
</evidence>
<comment type="caution">
    <text evidence="2">The sequence shown here is derived from an EMBL/GenBank/DDBJ whole genome shotgun (WGS) entry which is preliminary data.</text>
</comment>
<evidence type="ECO:0000256" key="1">
    <source>
        <dbReference type="ARBA" id="ARBA00006974"/>
    </source>
</evidence>
<dbReference type="PANTHER" id="PTHR31374:SF304">
    <property type="entry name" value="OS04G0537100 PROTEIN"/>
    <property type="match status" value="1"/>
</dbReference>
<dbReference type="AlphaFoldDB" id="A0AAV8UDX1"/>
<keyword evidence="3" id="KW-1185">Reference proteome</keyword>
<gene>
    <name evidence="2" type="ORF">K2173_024889</name>
</gene>
<dbReference type="EMBL" id="JAIWQS010000008">
    <property type="protein sequence ID" value="KAJ8900249.1"/>
    <property type="molecule type" value="Genomic_DNA"/>
</dbReference>
<accession>A0AAV8UDX1</accession>
<dbReference type="Proteomes" id="UP001159364">
    <property type="component" value="Linkage Group LG08"/>
</dbReference>
<evidence type="ECO:0000313" key="3">
    <source>
        <dbReference type="Proteomes" id="UP001159364"/>
    </source>
</evidence>
<protein>
    <recommendedName>
        <fullName evidence="4">Small auxin up regulated protein</fullName>
    </recommendedName>
</protein>
<evidence type="ECO:0000313" key="2">
    <source>
        <dbReference type="EMBL" id="KAJ8900249.1"/>
    </source>
</evidence>
<comment type="similarity">
    <text evidence="1">Belongs to the ARG7 family.</text>
</comment>
<dbReference type="Pfam" id="PF02519">
    <property type="entry name" value="Auxin_inducible"/>
    <property type="match status" value="1"/>
</dbReference>
<sequence>MRKLRGFKISRRLITISKCFFRRIRKPFRYQKLKPTEPPQLACRHRPITKLINWGRRLTSGAKSLCFRKPSSGYIPLGHEPVSPRKHSTVPKGHLAVYVGQKDGDFHRVFVPVIYMNHPLFGQLLREAEEEYGFNQQGGITIPCRFSEFESVKTRIAAVSGSGRLTWKRNRI</sequence>
<dbReference type="GO" id="GO:0009733">
    <property type="term" value="P:response to auxin"/>
    <property type="evidence" value="ECO:0007669"/>
    <property type="project" value="InterPro"/>
</dbReference>